<evidence type="ECO:0000256" key="1">
    <source>
        <dbReference type="SAM" id="SignalP"/>
    </source>
</evidence>
<dbReference type="InterPro" id="IPR008969">
    <property type="entry name" value="CarboxyPept-like_regulatory"/>
</dbReference>
<accession>A0A4R6YE89</accession>
<gene>
    <name evidence="2" type="ORF">DFR29_1512</name>
</gene>
<sequence>MNRLQARPFLARGIASLALLFALALGAGTKAGTKSSGSESVEPDDYIFASSFETPPPSPFDLASATPSNGSVLAADAVPTISIRFSADGLPSPQVRMLVDGVDVTAAAEIVGRTLRFVPPQALSEANHEIAVTVGSAKASWSFTTRSAPTFGFADFDDVVLPSARLAGISLNYGDVGSGIEPSAVRLRLDGADVTGAAVIAATGLTYVPSQPWTDGRHSVDVTIADRAGNLTQGQWQFGVGNPPQVSAMTPIDTTLPFGSPTLIEAHFADSALDIDSASLTLTLDTADVTSSAVVDRPNSREGTVRLRPDDPLESGEHVVHLAVANSAGAKTLAVWRFIVANRRVLEILEPPAGSTLTQPDVVISARVYSSDLASSGITINGAPAAVVAEADGETTYSASVTLAPGENTIGVAAAFADGGDLERTVALNYDAPPTVTITSPSDWQTLGALAGGSGPVPGGSRDLAGSVERPVAITGQVSKPVVSVSINQQQAQLDADRRRFTFERYLLHEGTNLISATATDASGRSGMAQITVYLDQTAPLLSVEGPVADGVTSAASVDVRGVVNDAVEGGVNAPEPQVVVRNAVNQQSVTALVTDRYYLGRELPLEIGANTITVTATDAQGNARSRELRVTRIAVGSSRVTLLGGDRQTGAVLAPLPQPLVVAAIDAQGLPLAGHSIHFDVLRGAGSISRSSGQQDRPDGVNAARNLEVETGEDGRAEVWLTLGSEASQSGNMIRAWSTELAEDVMFTATGLRQVPALVMVSGAAGSQYVQTQSQPVEPLTAVVLDAQRNAMTDTPVIFTIEDGDALFTAASAINGVVSADGKVITVPADKNGLASVRPTTGNTPGNVRVRAHVQLDPDTPISNAVFNLLVLERTNGPTGFSGVVLDHSGKPLQGVRLTISRTPLSTLSGSDGRFVFDDQVPPGKIDLDVDGRPLIVR</sequence>
<evidence type="ECO:0008006" key="4">
    <source>
        <dbReference type="Google" id="ProtNLM"/>
    </source>
</evidence>
<name>A0A4R6YE89_9GAMM</name>
<evidence type="ECO:0000313" key="3">
    <source>
        <dbReference type="Proteomes" id="UP000295293"/>
    </source>
</evidence>
<evidence type="ECO:0000313" key="2">
    <source>
        <dbReference type="EMBL" id="TDR34394.1"/>
    </source>
</evidence>
<dbReference type="InterPro" id="IPR013783">
    <property type="entry name" value="Ig-like_fold"/>
</dbReference>
<feature type="non-terminal residue" evidence="2">
    <location>
        <position position="939"/>
    </location>
</feature>
<dbReference type="Gene3D" id="2.60.40.10">
    <property type="entry name" value="Immunoglobulins"/>
    <property type="match status" value="5"/>
</dbReference>
<reference evidence="2 3" key="1">
    <citation type="submission" date="2019-03" db="EMBL/GenBank/DDBJ databases">
        <title>Genomic Encyclopedia of Type Strains, Phase IV (KMG-IV): sequencing the most valuable type-strain genomes for metagenomic binning, comparative biology and taxonomic classification.</title>
        <authorList>
            <person name="Goeker M."/>
        </authorList>
    </citation>
    <scope>NUCLEOTIDE SEQUENCE [LARGE SCALE GENOMIC DNA]</scope>
    <source>
        <strain evidence="2 3">DSM 21667</strain>
    </source>
</reference>
<feature type="chain" id="PRO_5020379450" description="Ig-like domain-containing protein" evidence="1">
    <location>
        <begin position="28"/>
        <end position="939"/>
    </location>
</feature>
<comment type="caution">
    <text evidence="2">The sequence shown here is derived from an EMBL/GenBank/DDBJ whole genome shotgun (WGS) entry which is preliminary data.</text>
</comment>
<dbReference type="AlphaFoldDB" id="A0A4R6YE89"/>
<dbReference type="EMBL" id="SNZH01000051">
    <property type="protein sequence ID" value="TDR34394.1"/>
    <property type="molecule type" value="Genomic_DNA"/>
</dbReference>
<keyword evidence="1" id="KW-0732">Signal</keyword>
<dbReference type="SUPFAM" id="SSF49464">
    <property type="entry name" value="Carboxypeptidase regulatory domain-like"/>
    <property type="match status" value="1"/>
</dbReference>
<protein>
    <recommendedName>
        <fullName evidence="4">Ig-like domain-containing protein</fullName>
    </recommendedName>
</protein>
<proteinExistence type="predicted"/>
<organism evidence="2 3">
    <name type="scientific">Tahibacter aquaticus</name>
    <dbReference type="NCBI Taxonomy" id="520092"/>
    <lineage>
        <taxon>Bacteria</taxon>
        <taxon>Pseudomonadati</taxon>
        <taxon>Pseudomonadota</taxon>
        <taxon>Gammaproteobacteria</taxon>
        <taxon>Lysobacterales</taxon>
        <taxon>Rhodanobacteraceae</taxon>
        <taxon>Tahibacter</taxon>
    </lineage>
</organism>
<feature type="signal peptide" evidence="1">
    <location>
        <begin position="1"/>
        <end position="27"/>
    </location>
</feature>
<keyword evidence="3" id="KW-1185">Reference proteome</keyword>
<dbReference type="Proteomes" id="UP000295293">
    <property type="component" value="Unassembled WGS sequence"/>
</dbReference>